<evidence type="ECO:0000313" key="2">
    <source>
        <dbReference type="EMBL" id="HIR58440.1"/>
    </source>
</evidence>
<feature type="domain" description="NIF system FeS cluster assembly NifU N-terminal" evidence="1">
    <location>
        <begin position="7"/>
        <end position="122"/>
    </location>
</feature>
<protein>
    <submittedName>
        <fullName evidence="2">SUF system NifU family Fe-S cluster assembly protein</fullName>
    </submittedName>
</protein>
<organism evidence="2 3">
    <name type="scientific">Candidatus Onthousia excrementipullorum</name>
    <dbReference type="NCBI Taxonomy" id="2840884"/>
    <lineage>
        <taxon>Bacteria</taxon>
        <taxon>Bacillati</taxon>
        <taxon>Bacillota</taxon>
        <taxon>Bacilli</taxon>
        <taxon>Candidatus Onthousia</taxon>
    </lineage>
</organism>
<comment type="caution">
    <text evidence="2">The sequence shown here is derived from an EMBL/GenBank/DDBJ whole genome shotgun (WGS) entry which is preliminary data.</text>
</comment>
<dbReference type="PANTHER" id="PTHR10093">
    <property type="entry name" value="IRON-SULFUR CLUSTER ASSEMBLY ENZYME NIFU HOMOLOG"/>
    <property type="match status" value="1"/>
</dbReference>
<accession>A0A9D1DSS9</accession>
<dbReference type="NCBIfam" id="TIGR01994">
    <property type="entry name" value="SUF_scaf_2"/>
    <property type="match status" value="1"/>
</dbReference>
<sequence length="143" mass="16289">MDAELKREIILDNYNNPYHKGLKNESGYKKANTNNESCIDNIDIELKIEDGKVVDANFDGEACAISTSATSIFLRKIIGKSVDEVKDLIENYEHLIDEKDYDEEKLGELMAYDTIYMQPNRKHCALLPVDTINKILKEENSGD</sequence>
<name>A0A9D1DSS9_9FIRM</name>
<dbReference type="GO" id="GO:0005506">
    <property type="term" value="F:iron ion binding"/>
    <property type="evidence" value="ECO:0007669"/>
    <property type="project" value="InterPro"/>
</dbReference>
<dbReference type="CDD" id="cd06664">
    <property type="entry name" value="IscU_like"/>
    <property type="match status" value="1"/>
</dbReference>
<dbReference type="Pfam" id="PF01592">
    <property type="entry name" value="NifU_N"/>
    <property type="match status" value="1"/>
</dbReference>
<dbReference type="Proteomes" id="UP000824232">
    <property type="component" value="Unassembled WGS sequence"/>
</dbReference>
<dbReference type="AlphaFoldDB" id="A0A9D1DSS9"/>
<dbReference type="Gene3D" id="3.90.1010.10">
    <property type="match status" value="1"/>
</dbReference>
<dbReference type="SUPFAM" id="SSF82649">
    <property type="entry name" value="SufE/NifU"/>
    <property type="match status" value="1"/>
</dbReference>
<evidence type="ECO:0000313" key="3">
    <source>
        <dbReference type="Proteomes" id="UP000824232"/>
    </source>
</evidence>
<dbReference type="EMBL" id="DVHC01000003">
    <property type="protein sequence ID" value="HIR58440.1"/>
    <property type="molecule type" value="Genomic_DNA"/>
</dbReference>
<reference evidence="2" key="1">
    <citation type="submission" date="2020-10" db="EMBL/GenBank/DDBJ databases">
        <authorList>
            <person name="Gilroy R."/>
        </authorList>
    </citation>
    <scope>NUCLEOTIDE SEQUENCE</scope>
    <source>
        <strain evidence="2">CHK184-20233</strain>
    </source>
</reference>
<dbReference type="GO" id="GO:0051536">
    <property type="term" value="F:iron-sulfur cluster binding"/>
    <property type="evidence" value="ECO:0007669"/>
    <property type="project" value="InterPro"/>
</dbReference>
<dbReference type="InterPro" id="IPR002871">
    <property type="entry name" value="NIF_FeS_clus_asmbl_NifU_N"/>
</dbReference>
<gene>
    <name evidence="2" type="ORF">IAB38_00150</name>
</gene>
<proteinExistence type="predicted"/>
<dbReference type="GO" id="GO:0016226">
    <property type="term" value="P:iron-sulfur cluster assembly"/>
    <property type="evidence" value="ECO:0007669"/>
    <property type="project" value="InterPro"/>
</dbReference>
<reference evidence="2" key="2">
    <citation type="journal article" date="2021" name="PeerJ">
        <title>Extensive microbial diversity within the chicken gut microbiome revealed by metagenomics and culture.</title>
        <authorList>
            <person name="Gilroy R."/>
            <person name="Ravi A."/>
            <person name="Getino M."/>
            <person name="Pursley I."/>
            <person name="Horton D.L."/>
            <person name="Alikhan N.F."/>
            <person name="Baker D."/>
            <person name="Gharbi K."/>
            <person name="Hall N."/>
            <person name="Watson M."/>
            <person name="Adriaenssens E.M."/>
            <person name="Foster-Nyarko E."/>
            <person name="Jarju S."/>
            <person name="Secka A."/>
            <person name="Antonio M."/>
            <person name="Oren A."/>
            <person name="Chaudhuri R.R."/>
            <person name="La Ragione R."/>
            <person name="Hildebrand F."/>
            <person name="Pallen M.J."/>
        </authorList>
    </citation>
    <scope>NUCLEOTIDE SEQUENCE</scope>
    <source>
        <strain evidence="2">CHK184-20233</strain>
    </source>
</reference>
<evidence type="ECO:0000259" key="1">
    <source>
        <dbReference type="Pfam" id="PF01592"/>
    </source>
</evidence>